<dbReference type="Proteomes" id="UP000332933">
    <property type="component" value="Unassembled WGS sequence"/>
</dbReference>
<dbReference type="PANTHER" id="PTHR47328:SF1">
    <property type="entry name" value="RUTC FAMILY PROTEIN YOAB"/>
    <property type="match status" value="1"/>
</dbReference>
<dbReference type="PANTHER" id="PTHR47328">
    <property type="match status" value="1"/>
</dbReference>
<dbReference type="AlphaFoldDB" id="A0A485LQ57"/>
<dbReference type="Gene3D" id="3.30.1330.40">
    <property type="entry name" value="RutC-like"/>
    <property type="match status" value="1"/>
</dbReference>
<dbReference type="InterPro" id="IPR035959">
    <property type="entry name" value="RutC-like_sf"/>
</dbReference>
<reference evidence="2 3" key="1">
    <citation type="submission" date="2019-03" db="EMBL/GenBank/DDBJ databases">
        <authorList>
            <person name="Gaulin E."/>
            <person name="Dumas B."/>
        </authorList>
    </citation>
    <scope>NUCLEOTIDE SEQUENCE [LARGE SCALE GENOMIC DNA]</scope>
    <source>
        <strain evidence="2">CBS 568.67</strain>
    </source>
</reference>
<dbReference type="EMBL" id="VJMH01007338">
    <property type="protein sequence ID" value="KAF0683975.1"/>
    <property type="molecule type" value="Genomic_DNA"/>
</dbReference>
<reference evidence="1" key="2">
    <citation type="submission" date="2019-06" db="EMBL/GenBank/DDBJ databases">
        <title>Genomics analysis of Aphanomyces spp. identifies a new class of oomycete effector associated with host adaptation.</title>
        <authorList>
            <person name="Gaulin E."/>
        </authorList>
    </citation>
    <scope>NUCLEOTIDE SEQUENCE</scope>
    <source>
        <strain evidence="1">CBS 578.67</strain>
    </source>
</reference>
<gene>
    <name evidence="2" type="primary">Aste57867_24056</name>
    <name evidence="1" type="ORF">As57867_023983</name>
    <name evidence="2" type="ORF">ASTE57867_24056</name>
</gene>
<dbReference type="InterPro" id="IPR035709">
    <property type="entry name" value="YoaB-like"/>
</dbReference>
<dbReference type="InterPro" id="IPR006175">
    <property type="entry name" value="YjgF/YER057c/UK114"/>
</dbReference>
<proteinExistence type="predicted"/>
<dbReference type="CDD" id="cd06150">
    <property type="entry name" value="YjgF_YER057c_UK114_like_2"/>
    <property type="match status" value="1"/>
</dbReference>
<evidence type="ECO:0000313" key="1">
    <source>
        <dbReference type="EMBL" id="KAF0683975.1"/>
    </source>
</evidence>
<name>A0A485LQ57_9STRA</name>
<dbReference type="SUPFAM" id="SSF55298">
    <property type="entry name" value="YjgF-like"/>
    <property type="match status" value="1"/>
</dbReference>
<dbReference type="EMBL" id="CAADRA010007364">
    <property type="protein sequence ID" value="VFU00699.1"/>
    <property type="molecule type" value="Genomic_DNA"/>
</dbReference>
<keyword evidence="3" id="KW-1185">Reference proteome</keyword>
<dbReference type="OrthoDB" id="309640at2759"/>
<sequence length="184" mass="20165">MIETIGKTQSRIPHLGLVLAADDAFDLLRRPSTRILSSTHVEPIHGSTLCAIVSVAPPCRLGSSHEHIIDCRQFDSTAALRGFSEFVVHNRTVYHSGQLADDVDVDMRALTRETLASIDQFLAEAGSDKTRVLSVTIYLKDMADYMAMNAEWDAWVPAGARATVQSPLYDPRVLVEMSVIAAQA</sequence>
<evidence type="ECO:0000313" key="3">
    <source>
        <dbReference type="Proteomes" id="UP000332933"/>
    </source>
</evidence>
<accession>A0A485LQ57</accession>
<evidence type="ECO:0000313" key="2">
    <source>
        <dbReference type="EMBL" id="VFU00699.1"/>
    </source>
</evidence>
<protein>
    <submittedName>
        <fullName evidence="2">Aste57867_24056 protein</fullName>
    </submittedName>
</protein>
<organism evidence="2 3">
    <name type="scientific">Aphanomyces stellatus</name>
    <dbReference type="NCBI Taxonomy" id="120398"/>
    <lineage>
        <taxon>Eukaryota</taxon>
        <taxon>Sar</taxon>
        <taxon>Stramenopiles</taxon>
        <taxon>Oomycota</taxon>
        <taxon>Saprolegniomycetes</taxon>
        <taxon>Saprolegniales</taxon>
        <taxon>Verrucalvaceae</taxon>
        <taxon>Aphanomyces</taxon>
    </lineage>
</organism>
<dbReference type="Pfam" id="PF01042">
    <property type="entry name" value="Ribonuc_L-PSP"/>
    <property type="match status" value="1"/>
</dbReference>